<dbReference type="RefSeq" id="WP_184959900.1">
    <property type="nucleotide sequence ID" value="NZ_JACHIN010000002.1"/>
</dbReference>
<dbReference type="GO" id="GO:0031177">
    <property type="term" value="F:phosphopantetheine binding"/>
    <property type="evidence" value="ECO:0007669"/>
    <property type="project" value="TreeGrafter"/>
</dbReference>
<evidence type="ECO:0000313" key="2">
    <source>
        <dbReference type="EMBL" id="MBB5076459.1"/>
    </source>
</evidence>
<keyword evidence="3" id="KW-1185">Reference proteome</keyword>
<reference evidence="2 3" key="1">
    <citation type="submission" date="2020-08" db="EMBL/GenBank/DDBJ databases">
        <title>Genomic Encyclopedia of Type Strains, Phase IV (KMG-IV): sequencing the most valuable type-strain genomes for metagenomic binning, comparative biology and taxonomic classification.</title>
        <authorList>
            <person name="Goeker M."/>
        </authorList>
    </citation>
    <scope>NUCLEOTIDE SEQUENCE [LARGE SCALE GENOMIC DNA]</scope>
    <source>
        <strain evidence="2 3">DSM 45385</strain>
    </source>
</reference>
<evidence type="ECO:0000259" key="1">
    <source>
        <dbReference type="Pfam" id="PF00668"/>
    </source>
</evidence>
<name>A0A7W7ZZW0_9ACTN</name>
<dbReference type="SUPFAM" id="SSF52777">
    <property type="entry name" value="CoA-dependent acyltransferases"/>
    <property type="match status" value="2"/>
</dbReference>
<dbReference type="Proteomes" id="UP000568380">
    <property type="component" value="Unassembled WGS sequence"/>
</dbReference>
<dbReference type="Gene3D" id="3.30.559.30">
    <property type="entry name" value="Nonribosomal peptide synthetase, condensation domain"/>
    <property type="match status" value="1"/>
</dbReference>
<dbReference type="InterPro" id="IPR001242">
    <property type="entry name" value="Condensation_dom"/>
</dbReference>
<dbReference type="PANTHER" id="PTHR45527:SF1">
    <property type="entry name" value="FATTY ACID SYNTHASE"/>
    <property type="match status" value="1"/>
</dbReference>
<dbReference type="GO" id="GO:0043041">
    <property type="term" value="P:amino acid activation for nonribosomal peptide biosynthetic process"/>
    <property type="evidence" value="ECO:0007669"/>
    <property type="project" value="TreeGrafter"/>
</dbReference>
<feature type="domain" description="Condensation" evidence="1">
    <location>
        <begin position="33"/>
        <end position="376"/>
    </location>
</feature>
<dbReference type="InterPro" id="IPR023213">
    <property type="entry name" value="CAT-like_dom_sf"/>
</dbReference>
<dbReference type="GO" id="GO:0044550">
    <property type="term" value="P:secondary metabolite biosynthetic process"/>
    <property type="evidence" value="ECO:0007669"/>
    <property type="project" value="TreeGrafter"/>
</dbReference>
<comment type="caution">
    <text evidence="2">The sequence shown here is derived from an EMBL/GenBank/DDBJ whole genome shotgun (WGS) entry which is preliminary data.</text>
</comment>
<sequence>MERRSAEFTGQSTGSGPATCGQVSMWLDITAKDPSEAFFNPSGEVEVPAGLTVEDVLDELGALMCRHESLRTFLTEDAAGRLTQTVTSAGRLPVDLADLGPDGDGLWAALAGRRQVVERLPWDLSAELPLRPTVFHRAGEPLAVLLSIAHTAADGGGMRNLVADLAAMVEARAKGLVRPAPPTARQPLEQAAYERSDEGGRRLAGALDHWRARLATVPPTMFPAEGEPGPPSYHAAVLFSRAADLALNLQARRYDVSGTAILLGATGLVLGAYTGMPVCAVQLICANRTQEPERRAVACMIQGALVTLDLRGESFGDVVTRAWTASLRAYRNGLYDKRELRRIIQETEEERGVRLDLSCVFNDMREETRPERRLVGSVDEAAVLQALRDSLIRPEPAVEQEKFALYAEDTPEMLRLTLHADARYLDAGALRDVLSGIERLLVESAFGEIRPADVGTLTGIAPPRGEATA</sequence>
<dbReference type="EMBL" id="JACHIN010000002">
    <property type="protein sequence ID" value="MBB5076459.1"/>
    <property type="molecule type" value="Genomic_DNA"/>
</dbReference>
<organism evidence="2 3">
    <name type="scientific">Nonomuraea endophytica</name>
    <dbReference type="NCBI Taxonomy" id="714136"/>
    <lineage>
        <taxon>Bacteria</taxon>
        <taxon>Bacillati</taxon>
        <taxon>Actinomycetota</taxon>
        <taxon>Actinomycetes</taxon>
        <taxon>Streptosporangiales</taxon>
        <taxon>Streptosporangiaceae</taxon>
        <taxon>Nonomuraea</taxon>
    </lineage>
</organism>
<evidence type="ECO:0000313" key="3">
    <source>
        <dbReference type="Proteomes" id="UP000568380"/>
    </source>
</evidence>
<dbReference type="PANTHER" id="PTHR45527">
    <property type="entry name" value="NONRIBOSOMAL PEPTIDE SYNTHETASE"/>
    <property type="match status" value="1"/>
</dbReference>
<dbReference type="Gene3D" id="3.30.559.10">
    <property type="entry name" value="Chloramphenicol acetyltransferase-like domain"/>
    <property type="match status" value="1"/>
</dbReference>
<dbReference type="GO" id="GO:0005737">
    <property type="term" value="C:cytoplasm"/>
    <property type="evidence" value="ECO:0007669"/>
    <property type="project" value="TreeGrafter"/>
</dbReference>
<dbReference type="Pfam" id="PF00668">
    <property type="entry name" value="Condensation"/>
    <property type="match status" value="1"/>
</dbReference>
<proteinExistence type="predicted"/>
<gene>
    <name evidence="2" type="ORF">HNR40_001923</name>
</gene>
<dbReference type="GO" id="GO:0008610">
    <property type="term" value="P:lipid biosynthetic process"/>
    <property type="evidence" value="ECO:0007669"/>
    <property type="project" value="UniProtKB-ARBA"/>
</dbReference>
<dbReference type="GO" id="GO:0003824">
    <property type="term" value="F:catalytic activity"/>
    <property type="evidence" value="ECO:0007669"/>
    <property type="project" value="InterPro"/>
</dbReference>
<protein>
    <recommendedName>
        <fullName evidence="1">Condensation domain-containing protein</fullName>
    </recommendedName>
</protein>
<dbReference type="AlphaFoldDB" id="A0A7W7ZZW0"/>
<accession>A0A7W7ZZW0</accession>